<evidence type="ECO:0000313" key="3">
    <source>
        <dbReference type="EMBL" id="OSX74582.1"/>
    </source>
</evidence>
<organism evidence="3 4">
    <name type="scientific">Porphyra umbilicalis</name>
    <name type="common">Purple laver</name>
    <name type="synonym">Red alga</name>
    <dbReference type="NCBI Taxonomy" id="2786"/>
    <lineage>
        <taxon>Eukaryota</taxon>
        <taxon>Rhodophyta</taxon>
        <taxon>Bangiophyceae</taxon>
        <taxon>Bangiales</taxon>
        <taxon>Bangiaceae</taxon>
        <taxon>Porphyra</taxon>
    </lineage>
</organism>
<dbReference type="OrthoDB" id="3208495at2759"/>
<feature type="region of interest" description="Disordered" evidence="1">
    <location>
        <begin position="44"/>
        <end position="86"/>
    </location>
</feature>
<feature type="region of interest" description="Disordered" evidence="1">
    <location>
        <begin position="98"/>
        <end position="149"/>
    </location>
</feature>
<dbReference type="EMBL" id="KV918941">
    <property type="protein sequence ID" value="OSX74582.1"/>
    <property type="molecule type" value="Genomic_DNA"/>
</dbReference>
<dbReference type="InterPro" id="IPR013087">
    <property type="entry name" value="Znf_C2H2_type"/>
</dbReference>
<reference evidence="3 4" key="1">
    <citation type="submission" date="2017-03" db="EMBL/GenBank/DDBJ databases">
        <title>WGS assembly of Porphyra umbilicalis.</title>
        <authorList>
            <person name="Brawley S.H."/>
            <person name="Blouin N.A."/>
            <person name="Ficko-Blean E."/>
            <person name="Wheeler G.L."/>
            <person name="Lohr M."/>
            <person name="Goodson H.V."/>
            <person name="Jenkins J.W."/>
            <person name="Blaby-Haas C.E."/>
            <person name="Helliwell K.E."/>
            <person name="Chan C."/>
            <person name="Marriage T."/>
            <person name="Bhattacharya D."/>
            <person name="Klein A.S."/>
            <person name="Badis Y."/>
            <person name="Brodie J."/>
            <person name="Cao Y."/>
            <person name="Collen J."/>
            <person name="Dittami S.M."/>
            <person name="Gachon C.M."/>
            <person name="Green B.R."/>
            <person name="Karpowicz S."/>
            <person name="Kim J.W."/>
            <person name="Kudahl U."/>
            <person name="Lin S."/>
            <person name="Michel G."/>
            <person name="Mittag M."/>
            <person name="Olson B.J."/>
            <person name="Pangilinan J."/>
            <person name="Peng Y."/>
            <person name="Qiu H."/>
            <person name="Shu S."/>
            <person name="Singer J.T."/>
            <person name="Smith A.G."/>
            <person name="Sprecher B.N."/>
            <person name="Wagner V."/>
            <person name="Wang W."/>
            <person name="Wang Z.-Y."/>
            <person name="Yan J."/>
            <person name="Yarish C."/>
            <person name="Zoeuner-Riek S."/>
            <person name="Zhuang Y."/>
            <person name="Zou Y."/>
            <person name="Lindquist E.A."/>
            <person name="Grimwood J."/>
            <person name="Barry K."/>
            <person name="Rokhsar D.S."/>
            <person name="Schmutz J."/>
            <person name="Stiller J.W."/>
            <person name="Grossman A.R."/>
            <person name="Prochnik S.E."/>
        </authorList>
    </citation>
    <scope>NUCLEOTIDE SEQUENCE [LARGE SCALE GENOMIC DNA]</scope>
    <source>
        <strain evidence="3">4086291</strain>
    </source>
</reference>
<accession>A0A1X6P145</accession>
<feature type="compositionally biased region" description="Polar residues" evidence="1">
    <location>
        <begin position="98"/>
        <end position="121"/>
    </location>
</feature>
<evidence type="ECO:0000256" key="1">
    <source>
        <dbReference type="SAM" id="MobiDB-lite"/>
    </source>
</evidence>
<dbReference type="Pfam" id="PF18759">
    <property type="entry name" value="Plavaka"/>
    <property type="match status" value="1"/>
</dbReference>
<sequence>MAPPLPVCVSHKCGVCSRLFTTSAGRQRHRSVFHPLVPLSVNRGQVPPLPPPLPPQPPRSLAPLVTGRRPVDGGGRSAGTPSSLPVFSFGRGPASVSSRVWSSPPLSQAAGTASSDTSTLADRSASRPDVLPLGRSASRVHGASLPPQQPMRSRAIVGILADRIYAYCRAKGDTERTRSVCNPAVAGTPSAFNNPALRKIRLFAVSTGRSGLSVTDKHKLWDTIVAAERATTTAAGSSALGPMESAFGSAAAFSDSFKGEQDRCLAEQGWRVTDIVIDGQTFQFYSRNLWDVAVEAIVGAARCSFLGERRVRRDGSIIRSGTLDSDFYLEEQARVFADYRDHSDENIFVLSTQLFSDATVVSWSGADFVYPIRARFPNVITGKTEWQTVGFIPKVRLRHGASAKEKKHARDFRGQLLQRCIAVLTDDFALASQTGKKIMLDGVEWTAVPRITLYAADMPEQRQLLGLRIGQSMKPCSR</sequence>
<dbReference type="Proteomes" id="UP000218209">
    <property type="component" value="Unassembled WGS sequence"/>
</dbReference>
<proteinExistence type="predicted"/>
<protein>
    <recommendedName>
        <fullName evidence="2">C2H2-type domain-containing protein</fullName>
    </recommendedName>
</protein>
<evidence type="ECO:0000259" key="2">
    <source>
        <dbReference type="PROSITE" id="PS00028"/>
    </source>
</evidence>
<keyword evidence="4" id="KW-1185">Reference proteome</keyword>
<gene>
    <name evidence="3" type="ORF">BU14_0283s0014</name>
</gene>
<feature type="domain" description="C2H2-type" evidence="2">
    <location>
        <begin position="13"/>
        <end position="34"/>
    </location>
</feature>
<feature type="compositionally biased region" description="Pro residues" evidence="1">
    <location>
        <begin position="47"/>
        <end position="60"/>
    </location>
</feature>
<dbReference type="AlphaFoldDB" id="A0A1X6P145"/>
<dbReference type="PROSITE" id="PS00028">
    <property type="entry name" value="ZINC_FINGER_C2H2_1"/>
    <property type="match status" value="1"/>
</dbReference>
<name>A0A1X6P145_PORUM</name>
<evidence type="ECO:0000313" key="4">
    <source>
        <dbReference type="Proteomes" id="UP000218209"/>
    </source>
</evidence>
<dbReference type="InterPro" id="IPR041078">
    <property type="entry name" value="Plavaka"/>
</dbReference>